<keyword evidence="4" id="KW-1185">Reference proteome</keyword>
<protein>
    <submittedName>
        <fullName evidence="3">Uncharacterized protein</fullName>
    </submittedName>
</protein>
<reference evidence="3" key="1">
    <citation type="submission" date="2020-02" db="EMBL/GenBank/DDBJ databases">
        <authorList>
            <person name="Palmer J.M."/>
        </authorList>
    </citation>
    <scope>NUCLEOTIDE SEQUENCE</scope>
    <source>
        <strain evidence="3">EPUS1.4</strain>
        <tissue evidence="3">Thallus</tissue>
    </source>
</reference>
<dbReference type="EMBL" id="JAACFV010000031">
    <property type="protein sequence ID" value="KAF7510305.1"/>
    <property type="molecule type" value="Genomic_DNA"/>
</dbReference>
<gene>
    <name evidence="3" type="ORF">GJ744_006801</name>
</gene>
<keyword evidence="1" id="KW-0175">Coiled coil</keyword>
<accession>A0A8H7ASF0</accession>
<feature type="region of interest" description="Disordered" evidence="2">
    <location>
        <begin position="58"/>
        <end position="96"/>
    </location>
</feature>
<dbReference type="OrthoDB" id="4160385at2759"/>
<name>A0A8H7ASF0_9EURO</name>
<evidence type="ECO:0000256" key="2">
    <source>
        <dbReference type="SAM" id="MobiDB-lite"/>
    </source>
</evidence>
<feature type="compositionally biased region" description="Pro residues" evidence="2">
    <location>
        <begin position="84"/>
        <end position="93"/>
    </location>
</feature>
<evidence type="ECO:0000256" key="1">
    <source>
        <dbReference type="SAM" id="Coils"/>
    </source>
</evidence>
<proteinExistence type="predicted"/>
<dbReference type="AlphaFoldDB" id="A0A8H7ASF0"/>
<feature type="compositionally biased region" description="Polar residues" evidence="2">
    <location>
        <begin position="58"/>
        <end position="74"/>
    </location>
</feature>
<evidence type="ECO:0000313" key="3">
    <source>
        <dbReference type="EMBL" id="KAF7510305.1"/>
    </source>
</evidence>
<feature type="coiled-coil region" evidence="1">
    <location>
        <begin position="154"/>
        <end position="183"/>
    </location>
</feature>
<comment type="caution">
    <text evidence="3">The sequence shown here is derived from an EMBL/GenBank/DDBJ whole genome shotgun (WGS) entry which is preliminary data.</text>
</comment>
<evidence type="ECO:0000313" key="4">
    <source>
        <dbReference type="Proteomes" id="UP000606974"/>
    </source>
</evidence>
<organism evidence="3 4">
    <name type="scientific">Endocarpon pusillum</name>
    <dbReference type="NCBI Taxonomy" id="364733"/>
    <lineage>
        <taxon>Eukaryota</taxon>
        <taxon>Fungi</taxon>
        <taxon>Dikarya</taxon>
        <taxon>Ascomycota</taxon>
        <taxon>Pezizomycotina</taxon>
        <taxon>Eurotiomycetes</taxon>
        <taxon>Chaetothyriomycetidae</taxon>
        <taxon>Verrucariales</taxon>
        <taxon>Verrucariaceae</taxon>
        <taxon>Endocarpon</taxon>
    </lineage>
</organism>
<sequence>MSPHHSRCKARRLLLRDIRPTPNSRNQSLLRKSDLCPQQCIYCDIWKLALLVYSRQVQPTSKPNTPTTPCFPTRQQSQSYYSPSPSPTSPYPPNDYQQCRYQQSLRAVEAGHTLQRAQLSSILSICTVEGAEESEGLRIAHDRCLGAVLELVRRERAIRREMLQEEERKEQEEQDRREREIRQREAMMKRERERREREFDYRYAAESCGYGSLRRGSGNVVVSCAM</sequence>
<dbReference type="Proteomes" id="UP000606974">
    <property type="component" value="Unassembled WGS sequence"/>
</dbReference>